<gene>
    <name evidence="4" type="ORF">GH807_03140</name>
</gene>
<evidence type="ECO:0000313" key="5">
    <source>
        <dbReference type="Proteomes" id="UP000653358"/>
    </source>
</evidence>
<dbReference type="Proteomes" id="UP000653358">
    <property type="component" value="Unassembled WGS sequence"/>
</dbReference>
<evidence type="ECO:0000259" key="3">
    <source>
        <dbReference type="PROSITE" id="PS50977"/>
    </source>
</evidence>
<reference evidence="4 5" key="1">
    <citation type="journal article" date="2020" name="mSystems">
        <title>Defining Genomic and Predicted Metabolic Features of the Acetobacterium Genus.</title>
        <authorList>
            <person name="Ross D.E."/>
            <person name="Marshall C.W."/>
            <person name="Gulliver D."/>
            <person name="May H.D."/>
            <person name="Norman R.S."/>
        </authorList>
    </citation>
    <scope>NUCLEOTIDE SEQUENCE [LARGE SCALE GENOMIC DNA]</scope>
    <source>
        <strain evidence="4 5">DSM 9173</strain>
    </source>
</reference>
<protein>
    <submittedName>
        <fullName evidence="4">TetR family transcriptional regulator</fullName>
    </submittedName>
</protein>
<dbReference type="InterPro" id="IPR036271">
    <property type="entry name" value="Tet_transcr_reg_TetR-rel_C_sf"/>
</dbReference>
<accession>A0ABR6WIG3</accession>
<evidence type="ECO:0000313" key="4">
    <source>
        <dbReference type="EMBL" id="MBC3796046.1"/>
    </source>
</evidence>
<keyword evidence="1 2" id="KW-0238">DNA-binding</keyword>
<name>A0ABR6WIG3_9FIRM</name>
<evidence type="ECO:0000256" key="2">
    <source>
        <dbReference type="PROSITE-ProRule" id="PRU00335"/>
    </source>
</evidence>
<dbReference type="InterPro" id="IPR009057">
    <property type="entry name" value="Homeodomain-like_sf"/>
</dbReference>
<evidence type="ECO:0000256" key="1">
    <source>
        <dbReference type="ARBA" id="ARBA00023125"/>
    </source>
</evidence>
<dbReference type="Gene3D" id="1.10.10.60">
    <property type="entry name" value="Homeodomain-like"/>
    <property type="match status" value="1"/>
</dbReference>
<sequence length="205" mass="24501">MYQNFYKLDREKQKRIINSSLHVFSINDFKHASTDDIAAKAKISKGSLFQYFKNKQSLYIFVYDYALKVLEKKANENFNFEETDYFEILCQSQKQKMALLEQYPYSYQFVIKASSEKIPEIVKLVADVNQKKEAEMVINIFENIDYSKFKDGTDIEKVTKMICWCSEGIWKEGIHNHLNVSEMYEQLLEVYDFYKRSVYKEEYLC</sequence>
<dbReference type="PROSITE" id="PS50977">
    <property type="entry name" value="HTH_TETR_2"/>
    <property type="match status" value="1"/>
</dbReference>
<feature type="domain" description="HTH tetR-type" evidence="3">
    <location>
        <begin position="10"/>
        <end position="70"/>
    </location>
</feature>
<dbReference type="RefSeq" id="WP_148602889.1">
    <property type="nucleotide sequence ID" value="NZ_RXYB01000004.1"/>
</dbReference>
<dbReference type="EMBL" id="WJBB01000003">
    <property type="protein sequence ID" value="MBC3796046.1"/>
    <property type="molecule type" value="Genomic_DNA"/>
</dbReference>
<dbReference type="Pfam" id="PF00440">
    <property type="entry name" value="TetR_N"/>
    <property type="match status" value="1"/>
</dbReference>
<dbReference type="InterPro" id="IPR001647">
    <property type="entry name" value="HTH_TetR"/>
</dbReference>
<proteinExistence type="predicted"/>
<dbReference type="SUPFAM" id="SSF46689">
    <property type="entry name" value="Homeodomain-like"/>
    <property type="match status" value="1"/>
</dbReference>
<dbReference type="SUPFAM" id="SSF48498">
    <property type="entry name" value="Tetracyclin repressor-like, C-terminal domain"/>
    <property type="match status" value="1"/>
</dbReference>
<comment type="caution">
    <text evidence="4">The sequence shown here is derived from an EMBL/GenBank/DDBJ whole genome shotgun (WGS) entry which is preliminary data.</text>
</comment>
<dbReference type="PRINTS" id="PR00455">
    <property type="entry name" value="HTHTETR"/>
</dbReference>
<organism evidence="4 5">
    <name type="scientific">Acetobacterium tundrae</name>
    <dbReference type="NCBI Taxonomy" id="132932"/>
    <lineage>
        <taxon>Bacteria</taxon>
        <taxon>Bacillati</taxon>
        <taxon>Bacillota</taxon>
        <taxon>Clostridia</taxon>
        <taxon>Eubacteriales</taxon>
        <taxon>Eubacteriaceae</taxon>
        <taxon>Acetobacterium</taxon>
    </lineage>
</organism>
<keyword evidence="5" id="KW-1185">Reference proteome</keyword>
<dbReference type="Gene3D" id="1.10.357.10">
    <property type="entry name" value="Tetracycline Repressor, domain 2"/>
    <property type="match status" value="1"/>
</dbReference>
<feature type="DNA-binding region" description="H-T-H motif" evidence="2">
    <location>
        <begin position="33"/>
        <end position="52"/>
    </location>
</feature>